<gene>
    <name evidence="1" type="ORF">T4B_15483</name>
</gene>
<protein>
    <submittedName>
        <fullName evidence="1">Uncharacterized protein</fullName>
    </submittedName>
</protein>
<reference evidence="1 2" key="1">
    <citation type="submission" date="2015-01" db="EMBL/GenBank/DDBJ databases">
        <title>Evolution of Trichinella species and genotypes.</title>
        <authorList>
            <person name="Korhonen P.K."/>
            <person name="Edoardo P."/>
            <person name="Giuseppe L.R."/>
            <person name="Gasser R.B."/>
        </authorList>
    </citation>
    <scope>NUCLEOTIDE SEQUENCE [LARGE SCALE GENOMIC DNA]</scope>
    <source>
        <strain evidence="1">ISS588</strain>
    </source>
</reference>
<organism evidence="1 2">
    <name type="scientific">Trichinella pseudospiralis</name>
    <name type="common">Parasitic roundworm</name>
    <dbReference type="NCBI Taxonomy" id="6337"/>
    <lineage>
        <taxon>Eukaryota</taxon>
        <taxon>Metazoa</taxon>
        <taxon>Ecdysozoa</taxon>
        <taxon>Nematoda</taxon>
        <taxon>Enoplea</taxon>
        <taxon>Dorylaimia</taxon>
        <taxon>Trichinellida</taxon>
        <taxon>Trichinellidae</taxon>
        <taxon>Trichinella</taxon>
    </lineage>
</organism>
<sequence>MDRVKIVFFKLCCSVDFNCKNEKNNFFTSEQFPVKKIDDQAMLKYRVKADARQAKSMTTSTSWLNSTVRLFIQICHDVTLVELGKIAKLFYWSIGVVAFVIDDQNKNQQFQSVTCQSGAGEQTFKIVCRAPSFNLTTRFHWTAYS</sequence>
<dbReference type="Proteomes" id="UP000054805">
    <property type="component" value="Unassembled WGS sequence"/>
</dbReference>
<accession>A0A0V1IGT2</accession>
<comment type="caution">
    <text evidence="1">The sequence shown here is derived from an EMBL/GenBank/DDBJ whole genome shotgun (WGS) entry which is preliminary data.</text>
</comment>
<dbReference type="AlphaFoldDB" id="A0A0V1IGT2"/>
<keyword evidence="2" id="KW-1185">Reference proteome</keyword>
<dbReference type="EMBL" id="JYDS01000207">
    <property type="protein sequence ID" value="KRZ21397.1"/>
    <property type="molecule type" value="Genomic_DNA"/>
</dbReference>
<name>A0A0V1IGT2_TRIPS</name>
<proteinExistence type="predicted"/>
<evidence type="ECO:0000313" key="2">
    <source>
        <dbReference type="Proteomes" id="UP000054805"/>
    </source>
</evidence>
<evidence type="ECO:0000313" key="1">
    <source>
        <dbReference type="EMBL" id="KRZ21397.1"/>
    </source>
</evidence>